<dbReference type="InParanoid" id="D8QW39"/>
<feature type="domain" description="C2" evidence="2">
    <location>
        <begin position="1964"/>
        <end position="2081"/>
    </location>
</feature>
<accession>D8QW39</accession>
<dbReference type="InterPro" id="IPR011989">
    <property type="entry name" value="ARM-like"/>
</dbReference>
<dbReference type="FunCoup" id="D8QW39">
    <property type="interactions" value="2142"/>
</dbReference>
<dbReference type="SUPFAM" id="SSF49562">
    <property type="entry name" value="C2 domain (Calcium/lipid-binding domain, CaLB)"/>
    <property type="match status" value="1"/>
</dbReference>
<dbReference type="SMART" id="SM00239">
    <property type="entry name" value="C2"/>
    <property type="match status" value="1"/>
</dbReference>
<dbReference type="EMBL" id="GL377567">
    <property type="protein sequence ID" value="EFJ36566.1"/>
    <property type="molecule type" value="Genomic_DNA"/>
</dbReference>
<name>D8QW39_SELML</name>
<dbReference type="GO" id="GO:0008017">
    <property type="term" value="F:microtubule binding"/>
    <property type="evidence" value="ECO:0007669"/>
    <property type="project" value="InterPro"/>
</dbReference>
<dbReference type="SUPFAM" id="SSF48371">
    <property type="entry name" value="ARM repeat"/>
    <property type="match status" value="5"/>
</dbReference>
<dbReference type="CDD" id="cd00030">
    <property type="entry name" value="C2"/>
    <property type="match status" value="1"/>
</dbReference>
<evidence type="ECO:0000256" key="1">
    <source>
        <dbReference type="PROSITE-ProRule" id="PRU00259"/>
    </source>
</evidence>
<feature type="repeat" description="ARM" evidence="1">
    <location>
        <begin position="242"/>
        <end position="286"/>
    </location>
</feature>
<dbReference type="PANTHER" id="PTHR46369">
    <property type="entry name" value="PROTEIN CELLULOSE SYNTHASE INTERACTIVE 1"/>
    <property type="match status" value="1"/>
</dbReference>
<dbReference type="PROSITE" id="PS50176">
    <property type="entry name" value="ARM_REPEAT"/>
    <property type="match status" value="3"/>
</dbReference>
<dbReference type="GO" id="GO:2001006">
    <property type="term" value="P:regulation of cellulose biosynthetic process"/>
    <property type="evidence" value="ECO:0007669"/>
    <property type="project" value="InterPro"/>
</dbReference>
<dbReference type="InterPro" id="IPR000225">
    <property type="entry name" value="Armadillo"/>
</dbReference>
<evidence type="ECO:0000259" key="2">
    <source>
        <dbReference type="PROSITE" id="PS50004"/>
    </source>
</evidence>
<gene>
    <name evidence="3" type="ORF">SELMODRAFT_78846</name>
</gene>
<dbReference type="Pfam" id="PF00168">
    <property type="entry name" value="C2"/>
    <property type="match status" value="1"/>
</dbReference>
<feature type="repeat" description="ARM" evidence="1">
    <location>
        <begin position="508"/>
        <end position="541"/>
    </location>
</feature>
<dbReference type="SMART" id="SM00185">
    <property type="entry name" value="ARM"/>
    <property type="match status" value="17"/>
</dbReference>
<dbReference type="HOGENOM" id="CLU_233004_0_0_1"/>
<dbReference type="PANTHER" id="PTHR46369:SF2">
    <property type="entry name" value="PROTEIN CELLULOSE SYNTHASE INTERACTIVE 1"/>
    <property type="match status" value="1"/>
</dbReference>
<protein>
    <recommendedName>
        <fullName evidence="2">C2 domain-containing protein</fullName>
    </recommendedName>
</protein>
<proteinExistence type="predicted"/>
<dbReference type="Pfam" id="PF00514">
    <property type="entry name" value="Arm"/>
    <property type="match status" value="1"/>
</dbReference>
<dbReference type="KEGG" id="smo:SELMODRAFT_78846"/>
<dbReference type="GO" id="GO:0051211">
    <property type="term" value="P:anisotropic cell growth"/>
    <property type="evidence" value="ECO:0007669"/>
    <property type="project" value="InterPro"/>
</dbReference>
<dbReference type="PROSITE" id="PS50004">
    <property type="entry name" value="C2"/>
    <property type="match status" value="1"/>
</dbReference>
<dbReference type="InterPro" id="IPR035892">
    <property type="entry name" value="C2_domain_sf"/>
</dbReference>
<feature type="repeat" description="ARM" evidence="1">
    <location>
        <begin position="1778"/>
        <end position="1821"/>
    </location>
</feature>
<dbReference type="Proteomes" id="UP000001514">
    <property type="component" value="Unassembled WGS sequence"/>
</dbReference>
<dbReference type="Gramene" id="EFJ36566">
    <property type="protein sequence ID" value="EFJ36566"/>
    <property type="gene ID" value="SELMODRAFT_78846"/>
</dbReference>
<dbReference type="STRING" id="88036.D8QW39"/>
<organism evidence="4">
    <name type="scientific">Selaginella moellendorffii</name>
    <name type="common">Spikemoss</name>
    <dbReference type="NCBI Taxonomy" id="88036"/>
    <lineage>
        <taxon>Eukaryota</taxon>
        <taxon>Viridiplantae</taxon>
        <taxon>Streptophyta</taxon>
        <taxon>Embryophyta</taxon>
        <taxon>Tracheophyta</taxon>
        <taxon>Lycopodiopsida</taxon>
        <taxon>Selaginellales</taxon>
        <taxon>Selaginellaceae</taxon>
        <taxon>Selaginella</taxon>
    </lineage>
</organism>
<reference evidence="3 4" key="1">
    <citation type="journal article" date="2011" name="Science">
        <title>The Selaginella genome identifies genetic changes associated with the evolution of vascular plants.</title>
        <authorList>
            <person name="Banks J.A."/>
            <person name="Nishiyama T."/>
            <person name="Hasebe M."/>
            <person name="Bowman J.L."/>
            <person name="Gribskov M."/>
            <person name="dePamphilis C."/>
            <person name="Albert V.A."/>
            <person name="Aono N."/>
            <person name="Aoyama T."/>
            <person name="Ambrose B.A."/>
            <person name="Ashton N.W."/>
            <person name="Axtell M.J."/>
            <person name="Barker E."/>
            <person name="Barker M.S."/>
            <person name="Bennetzen J.L."/>
            <person name="Bonawitz N.D."/>
            <person name="Chapple C."/>
            <person name="Cheng C."/>
            <person name="Correa L.G."/>
            <person name="Dacre M."/>
            <person name="DeBarry J."/>
            <person name="Dreyer I."/>
            <person name="Elias M."/>
            <person name="Engstrom E.M."/>
            <person name="Estelle M."/>
            <person name="Feng L."/>
            <person name="Finet C."/>
            <person name="Floyd S.K."/>
            <person name="Frommer W.B."/>
            <person name="Fujita T."/>
            <person name="Gramzow L."/>
            <person name="Gutensohn M."/>
            <person name="Harholt J."/>
            <person name="Hattori M."/>
            <person name="Heyl A."/>
            <person name="Hirai T."/>
            <person name="Hiwatashi Y."/>
            <person name="Ishikawa M."/>
            <person name="Iwata M."/>
            <person name="Karol K.G."/>
            <person name="Koehler B."/>
            <person name="Kolukisaoglu U."/>
            <person name="Kubo M."/>
            <person name="Kurata T."/>
            <person name="Lalonde S."/>
            <person name="Li K."/>
            <person name="Li Y."/>
            <person name="Litt A."/>
            <person name="Lyons E."/>
            <person name="Manning G."/>
            <person name="Maruyama T."/>
            <person name="Michael T.P."/>
            <person name="Mikami K."/>
            <person name="Miyazaki S."/>
            <person name="Morinaga S."/>
            <person name="Murata T."/>
            <person name="Mueller-Roeber B."/>
            <person name="Nelson D.R."/>
            <person name="Obara M."/>
            <person name="Oguri Y."/>
            <person name="Olmstead R.G."/>
            <person name="Onodera N."/>
            <person name="Petersen B.L."/>
            <person name="Pils B."/>
            <person name="Prigge M."/>
            <person name="Rensing S.A."/>
            <person name="Riano-Pachon D.M."/>
            <person name="Roberts A.W."/>
            <person name="Sato Y."/>
            <person name="Scheller H.V."/>
            <person name="Schulz B."/>
            <person name="Schulz C."/>
            <person name="Shakirov E.V."/>
            <person name="Shibagaki N."/>
            <person name="Shinohara N."/>
            <person name="Shippen D.E."/>
            <person name="Soerensen I."/>
            <person name="Sotooka R."/>
            <person name="Sugimoto N."/>
            <person name="Sugita M."/>
            <person name="Sumikawa N."/>
            <person name="Tanurdzic M."/>
            <person name="Theissen G."/>
            <person name="Ulvskov P."/>
            <person name="Wakazuki S."/>
            <person name="Weng J.K."/>
            <person name="Willats W.W."/>
            <person name="Wipf D."/>
            <person name="Wolf P.G."/>
            <person name="Yang L."/>
            <person name="Zimmer A.D."/>
            <person name="Zhu Q."/>
            <person name="Mitros T."/>
            <person name="Hellsten U."/>
            <person name="Loque D."/>
            <person name="Otillar R."/>
            <person name="Salamov A."/>
            <person name="Schmutz J."/>
            <person name="Shapiro H."/>
            <person name="Lindquist E."/>
            <person name="Lucas S."/>
            <person name="Rokhsar D."/>
            <person name="Grigoriev I.V."/>
        </authorList>
    </citation>
    <scope>NUCLEOTIDE SEQUENCE [LARGE SCALE GENOMIC DNA]</scope>
</reference>
<dbReference type="InterPro" id="IPR000008">
    <property type="entry name" value="C2_dom"/>
</dbReference>
<dbReference type="GO" id="GO:0010330">
    <property type="term" value="C:cellulose synthase complex"/>
    <property type="evidence" value="ECO:0007669"/>
    <property type="project" value="InterPro"/>
</dbReference>
<dbReference type="InterPro" id="IPR016024">
    <property type="entry name" value="ARM-type_fold"/>
</dbReference>
<keyword evidence="4" id="KW-1185">Reference proteome</keyword>
<dbReference type="Gene3D" id="1.25.10.10">
    <property type="entry name" value="Leucine-rich Repeat Variant"/>
    <property type="match status" value="6"/>
</dbReference>
<evidence type="ECO:0000313" key="3">
    <source>
        <dbReference type="EMBL" id="EFJ36566.1"/>
    </source>
</evidence>
<evidence type="ECO:0000313" key="4">
    <source>
        <dbReference type="Proteomes" id="UP000001514"/>
    </source>
</evidence>
<dbReference type="Gene3D" id="2.60.40.150">
    <property type="entry name" value="C2 domain"/>
    <property type="match status" value="1"/>
</dbReference>
<dbReference type="OMA" id="FWHATIR"/>
<dbReference type="eggNOG" id="KOG0167">
    <property type="taxonomic scope" value="Eukaryota"/>
</dbReference>
<sequence length="2105" mass="222787">MVFLCFPSRDSAMEDPDGVLASVALCIEQLRGASFSPQEKENASKQLLVLVEERDQNAKKAITSHTQAIPLLVNLLRTGTTSSKINVAAVMALLCKEEELRMKVLLGGCVPPLLALLKVGSTVAHSAAAKAIFAVTTTVDHVGAKIFSTEGVVPSLWEQFQPGNKLETSVLGLLTGALRNLCNKNNVVEGFWSATLDAGGIQVLAALLGSGNSDAQANAASILASLMDAVETSGPKVFSTTGALDQLFKLLENGHETGVRAEAAGALRALTQHSPEARQYITKTNGGGMIRELITAVVAPSKEFMQGVFAQQLQENAMGSLANVLGGMTTVVGRLAEELNQQQQVGAVSADTVGALAYALMVIDSSSAEKDSSGCVVNPSSLERLLVKLMEHQDVDELLKEHVIEALASLYSNTYLASNLEHAEAKKMLVGLATLADPWIRVELIRALSSICSGKAGLWESIRGRDGVQFMISLLGVSSEQQQEYAVALLSILSRQIDESNWAITASGGIPPLVQLLETGSPKAKEDSAIVLGNLCSHSEDIRACVETAEAEAALLWLLKNASPEGQEIAARAITKLVRRPDADTLSQLTAMLVGDLPSSKQHVLEVTSCLLAVVAEQDMGKEGAAGYEAFDTLMTLLESPSSKETQEKAASVIARVFALRQDMHHSPLVQKAVGPLNKLVRNINEEEPGTISVAAQAALALAALFSSIREHGYVKDAAVDAITPLVALAKVTSLAPAEAAVKALAFLLVDEEVALDVPLGDLIDPFTRILREGSEAGRDDAAAALARLFAVHSIDDKLAESISFCGTMVALADLLTGVSFDQVETIQALDALSAVARSKTNASYSRQLLGVIESLGPLVTCAAIGSPVLCEKVIEVLARLCQDKAAILGGLIANTDKCIASLADRIIRSSNVEVKIGGTALLICAAKEHGQKAMDALAESGCASLLIQTLVGMLQGSSGDGDFETASPGGLGATTVALWLLSVIATHDSGSKVAIMEAGAIDVLAEKLAIFAPNARQESGNNWISALLLAILFLDRDVSRAPATSRAIPALSLLLKSEDTMDRYFSAQALASLVCHGSRGTLLAVANSGAVPGLISLLGSAEVEAGNLVTLSEEFLLVSSPDQVALERLFRVDDIRYGATARKAIPALVELLKPNPGRPGAPPLALSLLTQIAEANHVNRVTMAEAGALEALTKYLSLGPQDAIEEAAAELLRILFSSPELRRHDSASGAVDQLVAVLRMGARGSRYTAARALQGVFGAEQIRGGDVATQAIVPLVEMLSAAVEREQRAAIGALISLAADNPHKAIVIGDVELNTLEILSKILSADTSSSSLQLKEHAAELCSVLFANARVRSKAAASTCILPLIDLLSTAEAESVQHVATQALDNLLDDEQQAEAVAAYGAVVPLVELIVGASFKVHEVAVSALIKLGKDRPLCKLDMVKAGVIDRVLVSMGQEPSPDSFCARGAELLRILTNNSSIAKSTSAAKAVEPLFTMLQTRAEIGPAGQHSAVQTLVNIIEKPQCTASQTLSCGLALQPLVQLLESTSQSVQQVAAELLSHLLVEPRFQQDPITQAAVPALVKLAGSSGALSVQQRAVNALELASTSWPDALVESGGISEVSKIILQTDPPAPHGLWECAAKLLSNLSQNYCQELTPAVVSKLLRSTSEATVAVSLHALLVMEKEDASTAEIMAENGAVESLVEILRSHQCEEAAARLLESLVNNVTVRGMKATKLAVCPLSEFLLDPQTQSEQARLLAALALGDLFQNDALCKSTDAVSACRALVSLLEGQHNEEIQMVAICALQNLVVNSRPNKRAVAEAGGVQALQELVATASSDTAVQAAALIRILFSNYTIQEFASIEVIQALLALLEKDLWSREPIKDEVIKAINTLFNLYPKFRITEIATASIPLLIGAMKTESEVAQEAALDTLFLFRQTWSASPEEEGRAQANAMADAIPVLQMLMRTGPQRFHERIELLLQCLPGNLLVNIKRGNNLRQSMGGTNAFCKITLGSGPPRQTRVVSNNSAPQWEQGFAWAFDTPPKGQKLHISCKNKGAFGKASLGKVTIQIDRVVLLGNLSGEYQLKPDSNRDGSPRTLEIEFQWSNR</sequence>
<dbReference type="InterPro" id="IPR044297">
    <property type="entry name" value="CSI1/2/3"/>
</dbReference>